<dbReference type="InterPro" id="IPR027417">
    <property type="entry name" value="P-loop_NTPase"/>
</dbReference>
<dbReference type="GO" id="GO:0006310">
    <property type="term" value="P:DNA recombination"/>
    <property type="evidence" value="ECO:0007669"/>
    <property type="project" value="TreeGrafter"/>
</dbReference>
<feature type="domain" description="Primosomal protein N' 3' DNA-binding" evidence="4">
    <location>
        <begin position="28"/>
        <end position="127"/>
    </location>
</feature>
<evidence type="ECO:0000256" key="1">
    <source>
        <dbReference type="ARBA" id="ARBA00022741"/>
    </source>
</evidence>
<sequence>MADVKPLRLKTQRVASKVEIAQHSPIAQVCVDTGIFHLQNQFDYLIPETISEQLVPGVLVKVPFGASQQLGYVVSRGSGEIAQSKLKTITKLVSPIPLFTEELLENIDAVCERYACKPWDLVKSAIPPRVGAVEKAFLERAPKEVAPTSFALKHRLLIVNSLFELRNEIEVLLKSLNKSEQLLVLLPDERDLAQLLSLIFTEQPLVLSSTLEKSERYENYLKARFDLPKLIFGNRSAVFTPLAPNSKILIFNDGDESMYERRHPGWNVRDVALLRSSDFSIIFAGASPSLEVARLAKLGWIETSAKRSIATKNRSKFVFSDSRESDIGVIKAGIKEGNVLVSMAETGYVNAIACQKCRNQAKCDCGGKLYIPTKSSVPICTLCESKFASWKCTWCSGDQMRAISRGSSRYVEEISKAVPGVRVLLSKGGSRIDILPKTAENLLVISSYGCEPIGQYSAVVLHSLENLTNRIELRSLENIRRILFENIGKVSVQNSASVFVDLLTANPISQGLIRNDAISLCELELEDRKSSGLPPFTRVATISGESAAIRALANQLNDNELFTGTSGLTTNATGQSKLVLRAPIDKSEQFSLFFRDLARYRSLKGLTPLSIRIDPFSI</sequence>
<dbReference type="InterPro" id="IPR042115">
    <property type="entry name" value="PriA_3primeBD_sf"/>
</dbReference>
<dbReference type="InterPro" id="IPR041222">
    <property type="entry name" value="PriA_3primeBD"/>
</dbReference>
<protein>
    <submittedName>
        <fullName evidence="5">Unannotated protein</fullName>
    </submittedName>
</protein>
<evidence type="ECO:0000256" key="3">
    <source>
        <dbReference type="ARBA" id="ARBA00023125"/>
    </source>
</evidence>
<organism evidence="5">
    <name type="scientific">freshwater metagenome</name>
    <dbReference type="NCBI Taxonomy" id="449393"/>
    <lineage>
        <taxon>unclassified sequences</taxon>
        <taxon>metagenomes</taxon>
        <taxon>ecological metagenomes</taxon>
    </lineage>
</organism>
<gene>
    <name evidence="5" type="ORF">UFOPK2598_00651</name>
</gene>
<dbReference type="GO" id="GO:0003677">
    <property type="term" value="F:DNA binding"/>
    <property type="evidence" value="ECO:0007669"/>
    <property type="project" value="UniProtKB-KW"/>
</dbReference>
<evidence type="ECO:0000313" key="5">
    <source>
        <dbReference type="EMBL" id="CAB4702201.1"/>
    </source>
</evidence>
<accession>A0A6J6PRY7</accession>
<dbReference type="GO" id="GO:0005524">
    <property type="term" value="F:ATP binding"/>
    <property type="evidence" value="ECO:0007669"/>
    <property type="project" value="UniProtKB-KW"/>
</dbReference>
<dbReference type="PANTHER" id="PTHR30580:SF0">
    <property type="entry name" value="PRIMOSOMAL PROTEIN N"/>
    <property type="match status" value="1"/>
</dbReference>
<proteinExistence type="predicted"/>
<dbReference type="Gene3D" id="3.40.50.300">
    <property type="entry name" value="P-loop containing nucleotide triphosphate hydrolases"/>
    <property type="match status" value="1"/>
</dbReference>
<keyword evidence="2" id="KW-0067">ATP-binding</keyword>
<dbReference type="GO" id="GO:0006302">
    <property type="term" value="P:double-strand break repair"/>
    <property type="evidence" value="ECO:0007669"/>
    <property type="project" value="TreeGrafter"/>
</dbReference>
<dbReference type="GO" id="GO:0006270">
    <property type="term" value="P:DNA replication initiation"/>
    <property type="evidence" value="ECO:0007669"/>
    <property type="project" value="TreeGrafter"/>
</dbReference>
<dbReference type="PANTHER" id="PTHR30580">
    <property type="entry name" value="PRIMOSOMAL PROTEIN N"/>
    <property type="match status" value="1"/>
</dbReference>
<keyword evidence="1" id="KW-0547">Nucleotide-binding</keyword>
<keyword evidence="3" id="KW-0238">DNA-binding</keyword>
<dbReference type="EMBL" id="CAEZXV010000053">
    <property type="protein sequence ID" value="CAB4702201.1"/>
    <property type="molecule type" value="Genomic_DNA"/>
</dbReference>
<dbReference type="Pfam" id="PF17764">
    <property type="entry name" value="PriA_3primeBD"/>
    <property type="match status" value="1"/>
</dbReference>
<dbReference type="GO" id="GO:0043138">
    <property type="term" value="F:3'-5' DNA helicase activity"/>
    <property type="evidence" value="ECO:0007669"/>
    <property type="project" value="TreeGrafter"/>
</dbReference>
<reference evidence="5" key="1">
    <citation type="submission" date="2020-05" db="EMBL/GenBank/DDBJ databases">
        <authorList>
            <person name="Chiriac C."/>
            <person name="Salcher M."/>
            <person name="Ghai R."/>
            <person name="Kavagutti S V."/>
        </authorList>
    </citation>
    <scope>NUCLEOTIDE SEQUENCE</scope>
</reference>
<evidence type="ECO:0000259" key="4">
    <source>
        <dbReference type="Pfam" id="PF17764"/>
    </source>
</evidence>
<evidence type="ECO:0000256" key="2">
    <source>
        <dbReference type="ARBA" id="ARBA00022840"/>
    </source>
</evidence>
<dbReference type="Gene3D" id="3.40.1440.60">
    <property type="entry name" value="PriA, 3(prime) DNA-binding domain"/>
    <property type="match status" value="1"/>
</dbReference>
<dbReference type="AlphaFoldDB" id="A0A6J6PRY7"/>
<name>A0A6J6PRY7_9ZZZZ</name>